<evidence type="ECO:0000313" key="1">
    <source>
        <dbReference type="EMBL" id="MBX73390.1"/>
    </source>
</evidence>
<protein>
    <submittedName>
        <fullName evidence="1">Uncharacterized protein</fullName>
    </submittedName>
</protein>
<proteinExistence type="predicted"/>
<reference evidence="1" key="1">
    <citation type="submission" date="2018-02" db="EMBL/GenBank/DDBJ databases">
        <title>Rhizophora mucronata_Transcriptome.</title>
        <authorList>
            <person name="Meera S.P."/>
            <person name="Sreeshan A."/>
            <person name="Augustine A."/>
        </authorList>
    </citation>
    <scope>NUCLEOTIDE SEQUENCE</scope>
    <source>
        <tissue evidence="1">Leaf</tissue>
    </source>
</reference>
<accession>A0A2P2R2H1</accession>
<dbReference type="EMBL" id="GGEC01092906">
    <property type="protein sequence ID" value="MBX73390.1"/>
    <property type="molecule type" value="Transcribed_RNA"/>
</dbReference>
<name>A0A2P2R2H1_RHIMU</name>
<organism evidence="1">
    <name type="scientific">Rhizophora mucronata</name>
    <name type="common">Asiatic mangrove</name>
    <dbReference type="NCBI Taxonomy" id="61149"/>
    <lineage>
        <taxon>Eukaryota</taxon>
        <taxon>Viridiplantae</taxon>
        <taxon>Streptophyta</taxon>
        <taxon>Embryophyta</taxon>
        <taxon>Tracheophyta</taxon>
        <taxon>Spermatophyta</taxon>
        <taxon>Magnoliopsida</taxon>
        <taxon>eudicotyledons</taxon>
        <taxon>Gunneridae</taxon>
        <taxon>Pentapetalae</taxon>
        <taxon>rosids</taxon>
        <taxon>fabids</taxon>
        <taxon>Malpighiales</taxon>
        <taxon>Rhizophoraceae</taxon>
        <taxon>Rhizophora</taxon>
    </lineage>
</organism>
<sequence>MKMFNRKKGKEKLRIQFEELA</sequence>
<dbReference type="AlphaFoldDB" id="A0A2P2R2H1"/>